<name>A0A816TSU3_BRANA</name>
<gene>
    <name evidence="1" type="ORF">DARMORV10_A05P30010.1</name>
</gene>
<dbReference type="AlphaFoldDB" id="A0A816TSU3"/>
<protein>
    <submittedName>
        <fullName evidence="1">(rape) hypothetical protein</fullName>
    </submittedName>
</protein>
<dbReference type="EMBL" id="HG994359">
    <property type="protein sequence ID" value="CAF2100263.1"/>
    <property type="molecule type" value="Genomic_DNA"/>
</dbReference>
<dbReference type="Proteomes" id="UP001295469">
    <property type="component" value="Chromosome A05"/>
</dbReference>
<organism evidence="1">
    <name type="scientific">Brassica napus</name>
    <name type="common">Rape</name>
    <dbReference type="NCBI Taxonomy" id="3708"/>
    <lineage>
        <taxon>Eukaryota</taxon>
        <taxon>Viridiplantae</taxon>
        <taxon>Streptophyta</taxon>
        <taxon>Embryophyta</taxon>
        <taxon>Tracheophyta</taxon>
        <taxon>Spermatophyta</taxon>
        <taxon>Magnoliopsida</taxon>
        <taxon>eudicotyledons</taxon>
        <taxon>Gunneridae</taxon>
        <taxon>Pentapetalae</taxon>
        <taxon>rosids</taxon>
        <taxon>malvids</taxon>
        <taxon>Brassicales</taxon>
        <taxon>Brassicaceae</taxon>
        <taxon>Brassiceae</taxon>
        <taxon>Brassica</taxon>
    </lineage>
</organism>
<proteinExistence type="predicted"/>
<sequence>MKVLENWEVHSGRITKLYTLPLKVSKAVKFFRWRVGLDAAWELQ</sequence>
<reference evidence="1" key="1">
    <citation type="submission" date="2021-01" db="EMBL/GenBank/DDBJ databases">
        <authorList>
            <consortium name="Genoscope - CEA"/>
            <person name="William W."/>
        </authorList>
    </citation>
    <scope>NUCLEOTIDE SEQUENCE</scope>
</reference>
<evidence type="ECO:0000313" key="1">
    <source>
        <dbReference type="EMBL" id="CAF2100263.1"/>
    </source>
</evidence>
<accession>A0A816TSU3</accession>